<dbReference type="Gene3D" id="3.30.30.10">
    <property type="entry name" value="Knottin, scorpion toxin-like"/>
    <property type="match status" value="1"/>
</dbReference>
<dbReference type="GO" id="GO:0005576">
    <property type="term" value="C:extracellular region"/>
    <property type="evidence" value="ECO:0007669"/>
    <property type="project" value="UniProtKB-SubCell"/>
</dbReference>
<accession>A0A059UHJ7</accession>
<evidence type="ECO:0000256" key="3">
    <source>
        <dbReference type="SAM" id="SignalP"/>
    </source>
</evidence>
<sequence length="86" mass="9677">MYYFVMIIFALLMTGVKNESWDFLAGKCSCLLRCPTKARCNGFCLDSGAKSGRCQRVKGVDYCICEDLPVKTMKEDLRICTPAFSD</sequence>
<proteinExistence type="evidence at transcript level"/>
<name>A0A059UHJ7_MESGB</name>
<feature type="chain" id="PRO_5001583155" evidence="3">
    <location>
        <begin position="19"/>
        <end position="86"/>
    </location>
</feature>
<evidence type="ECO:0000313" key="4">
    <source>
        <dbReference type="EMBL" id="AHZ63124.1"/>
    </source>
</evidence>
<protein>
    <submittedName>
        <fullName evidence="4">Sodium toxin-like protein</fullName>
    </submittedName>
</protein>
<dbReference type="GO" id="GO:0019871">
    <property type="term" value="F:sodium channel inhibitor activity"/>
    <property type="evidence" value="ECO:0007669"/>
    <property type="project" value="InterPro"/>
</dbReference>
<dbReference type="Pfam" id="PF00537">
    <property type="entry name" value="Toxin_3"/>
    <property type="match status" value="1"/>
</dbReference>
<dbReference type="AlphaFoldDB" id="A0A059UHJ7"/>
<dbReference type="EMBL" id="KF770815">
    <property type="protein sequence ID" value="AHZ63124.1"/>
    <property type="molecule type" value="mRNA"/>
</dbReference>
<keyword evidence="2" id="KW-0964">Secreted</keyword>
<keyword evidence="3" id="KW-0732">Signal</keyword>
<dbReference type="SUPFAM" id="SSF57095">
    <property type="entry name" value="Scorpion toxin-like"/>
    <property type="match status" value="1"/>
</dbReference>
<feature type="signal peptide" evidence="3">
    <location>
        <begin position="1"/>
        <end position="18"/>
    </location>
</feature>
<evidence type="ECO:0000256" key="2">
    <source>
        <dbReference type="ARBA" id="ARBA00022525"/>
    </source>
</evidence>
<dbReference type="InterPro" id="IPR002061">
    <property type="entry name" value="Scorpion_toxinL/defensin"/>
</dbReference>
<dbReference type="InterPro" id="IPR036574">
    <property type="entry name" value="Scorpion_toxin-like_sf"/>
</dbReference>
<evidence type="ECO:0000256" key="1">
    <source>
        <dbReference type="ARBA" id="ARBA00004613"/>
    </source>
</evidence>
<comment type="subcellular location">
    <subcellularLocation>
        <location evidence="1">Secreted</location>
    </subcellularLocation>
</comment>
<organism evidence="4">
    <name type="scientific">Mesobuthus gibbosus</name>
    <name type="common">Mediterranean checkered scorpion</name>
    <name type="synonym">Buthus gibbosus</name>
    <dbReference type="NCBI Taxonomy" id="123226"/>
    <lineage>
        <taxon>Eukaryota</taxon>
        <taxon>Metazoa</taxon>
        <taxon>Ecdysozoa</taxon>
        <taxon>Arthropoda</taxon>
        <taxon>Chelicerata</taxon>
        <taxon>Arachnida</taxon>
        <taxon>Scorpiones</taxon>
        <taxon>Buthida</taxon>
        <taxon>Buthoidea</taxon>
        <taxon>Buthidae</taxon>
        <taxon>Mesobuthus</taxon>
    </lineage>
</organism>
<reference evidence="4" key="1">
    <citation type="journal article" date="2014" name="BMC Genomics">
        <title>The Mediterranean scorpion Mesobuthus gibbosus (Scorpiones, Buthidae): transcriptome analysis and organization of the genome encoding chlorotoxin-like peptides.</title>
        <authorList>
            <person name="Diego-Garcia E."/>
            <person name="Caliskan F."/>
            <person name="Tytgat J."/>
        </authorList>
    </citation>
    <scope>NUCLEOTIDE SEQUENCE</scope>
</reference>